<evidence type="ECO:0000256" key="1">
    <source>
        <dbReference type="ARBA" id="ARBA00002349"/>
    </source>
</evidence>
<evidence type="ECO:0000256" key="4">
    <source>
        <dbReference type="ARBA" id="ARBA00023274"/>
    </source>
</evidence>
<dbReference type="InterPro" id="IPR001857">
    <property type="entry name" value="Ribosomal_bL19"/>
</dbReference>
<dbReference type="FunFam" id="2.30.30.790:FF:000001">
    <property type="entry name" value="50S ribosomal protein L19"/>
    <property type="match status" value="1"/>
</dbReference>
<proteinExistence type="inferred from homology"/>
<evidence type="ECO:0000256" key="5">
    <source>
        <dbReference type="ARBA" id="ARBA00035171"/>
    </source>
</evidence>
<keyword evidence="4 6" id="KW-0687">Ribonucleoprotein</keyword>
<evidence type="ECO:0000313" key="8">
    <source>
        <dbReference type="EMBL" id="GCE27132.1"/>
    </source>
</evidence>
<dbReference type="InterPro" id="IPR008991">
    <property type="entry name" value="Translation_prot_SH3-like_sf"/>
</dbReference>
<evidence type="ECO:0000313" key="9">
    <source>
        <dbReference type="Proteomes" id="UP000287171"/>
    </source>
</evidence>
<accession>A0A402B731</accession>
<dbReference type="HAMAP" id="MF_00402">
    <property type="entry name" value="Ribosomal_bL19"/>
    <property type="match status" value="1"/>
</dbReference>
<dbReference type="GO" id="GO:0003735">
    <property type="term" value="F:structural constituent of ribosome"/>
    <property type="evidence" value="ECO:0007669"/>
    <property type="project" value="InterPro"/>
</dbReference>
<evidence type="ECO:0000256" key="2">
    <source>
        <dbReference type="ARBA" id="ARBA00005781"/>
    </source>
</evidence>
<sequence length="148" mass="16539">MADKQVVTKPAGRALLTAVESAQLRKDIPELKSGDTVRLQVKVVEGNRERLQPFEGVVMRLRGSSVNRNFTVRRITNGVGVERTFLVNSPRIEKIEVLRHARVRRKQLYYLRGLTGKAARLKEIRPLSAKQVAAKEAAKEAAKNNANA</sequence>
<dbReference type="GO" id="GO:0022625">
    <property type="term" value="C:cytosolic large ribosomal subunit"/>
    <property type="evidence" value="ECO:0007669"/>
    <property type="project" value="TreeGrafter"/>
</dbReference>
<keyword evidence="9" id="KW-1185">Reference proteome</keyword>
<dbReference type="Pfam" id="PF01245">
    <property type="entry name" value="Ribosomal_L19"/>
    <property type="match status" value="1"/>
</dbReference>
<organism evidence="8 9">
    <name type="scientific">Dictyobacter alpinus</name>
    <dbReference type="NCBI Taxonomy" id="2014873"/>
    <lineage>
        <taxon>Bacteria</taxon>
        <taxon>Bacillati</taxon>
        <taxon>Chloroflexota</taxon>
        <taxon>Ktedonobacteria</taxon>
        <taxon>Ktedonobacterales</taxon>
        <taxon>Dictyobacteraceae</taxon>
        <taxon>Dictyobacter</taxon>
    </lineage>
</organism>
<comment type="caution">
    <text evidence="8">The sequence shown here is derived from an EMBL/GenBank/DDBJ whole genome shotgun (WGS) entry which is preliminary data.</text>
</comment>
<dbReference type="EMBL" id="BIFT01000001">
    <property type="protein sequence ID" value="GCE27132.1"/>
    <property type="molecule type" value="Genomic_DNA"/>
</dbReference>
<dbReference type="GO" id="GO:0006412">
    <property type="term" value="P:translation"/>
    <property type="evidence" value="ECO:0007669"/>
    <property type="project" value="UniProtKB-UniRule"/>
</dbReference>
<dbReference type="PANTHER" id="PTHR15680">
    <property type="entry name" value="RIBOSOMAL PROTEIN L19"/>
    <property type="match status" value="1"/>
</dbReference>
<evidence type="ECO:0000256" key="3">
    <source>
        <dbReference type="ARBA" id="ARBA00022980"/>
    </source>
</evidence>
<dbReference type="RefSeq" id="WP_126627511.1">
    <property type="nucleotide sequence ID" value="NZ_BIFT01000001.1"/>
</dbReference>
<gene>
    <name evidence="6 8" type="primary">rplS</name>
    <name evidence="8" type="ORF">KDA_26160</name>
</gene>
<comment type="function">
    <text evidence="1 6 7">This protein is located at the 30S-50S ribosomal subunit interface and may play a role in the structure and function of the aminoacyl-tRNA binding site.</text>
</comment>
<dbReference type="AlphaFoldDB" id="A0A402B731"/>
<evidence type="ECO:0000256" key="6">
    <source>
        <dbReference type="HAMAP-Rule" id="MF_00402"/>
    </source>
</evidence>
<dbReference type="PIRSF" id="PIRSF002191">
    <property type="entry name" value="Ribosomal_L19"/>
    <property type="match status" value="1"/>
</dbReference>
<dbReference type="OrthoDB" id="9803541at2"/>
<reference evidence="9" key="1">
    <citation type="submission" date="2018-12" db="EMBL/GenBank/DDBJ databases">
        <title>Tengunoibacter tsumagoiensis gen. nov., sp. nov., Dictyobacter kobayashii sp. nov., D. alpinus sp. nov., and D. joshuensis sp. nov. and description of Dictyobacteraceae fam. nov. within the order Ktedonobacterales isolated from Tengu-no-mugimeshi.</title>
        <authorList>
            <person name="Wang C.M."/>
            <person name="Zheng Y."/>
            <person name="Sakai Y."/>
            <person name="Toyoda A."/>
            <person name="Minakuchi Y."/>
            <person name="Abe K."/>
            <person name="Yokota A."/>
            <person name="Yabe S."/>
        </authorList>
    </citation>
    <scope>NUCLEOTIDE SEQUENCE [LARGE SCALE GENOMIC DNA]</scope>
    <source>
        <strain evidence="9">Uno16</strain>
    </source>
</reference>
<evidence type="ECO:0000256" key="7">
    <source>
        <dbReference type="RuleBase" id="RU000559"/>
    </source>
</evidence>
<protein>
    <recommendedName>
        <fullName evidence="5 6">Large ribosomal subunit protein bL19</fullName>
    </recommendedName>
</protein>
<name>A0A402B731_9CHLR</name>
<dbReference type="Proteomes" id="UP000287171">
    <property type="component" value="Unassembled WGS sequence"/>
</dbReference>
<dbReference type="PRINTS" id="PR00061">
    <property type="entry name" value="RIBOSOMALL19"/>
</dbReference>
<dbReference type="SUPFAM" id="SSF50104">
    <property type="entry name" value="Translation proteins SH3-like domain"/>
    <property type="match status" value="1"/>
</dbReference>
<dbReference type="InterPro" id="IPR038657">
    <property type="entry name" value="Ribosomal_bL19_sf"/>
</dbReference>
<keyword evidence="3 6" id="KW-0689">Ribosomal protein</keyword>
<dbReference type="Gene3D" id="2.30.30.790">
    <property type="match status" value="1"/>
</dbReference>
<comment type="similarity">
    <text evidence="2 6 7">Belongs to the bacterial ribosomal protein bL19 family.</text>
</comment>
<dbReference type="PANTHER" id="PTHR15680:SF9">
    <property type="entry name" value="LARGE RIBOSOMAL SUBUNIT PROTEIN BL19M"/>
    <property type="match status" value="1"/>
</dbReference>
<dbReference type="NCBIfam" id="TIGR01024">
    <property type="entry name" value="rplS_bact"/>
    <property type="match status" value="1"/>
</dbReference>